<dbReference type="AlphaFoldDB" id="A0A3S4UBQ6"/>
<name>A0A3S4UBQ6_9PAST</name>
<gene>
    <name evidence="1" type="ORF">NCTC8284_03629</name>
</gene>
<dbReference type="Proteomes" id="UP000278733">
    <property type="component" value="Chromosome"/>
</dbReference>
<reference evidence="1 2" key="1">
    <citation type="submission" date="2018-12" db="EMBL/GenBank/DDBJ databases">
        <authorList>
            <consortium name="Pathogen Informatics"/>
        </authorList>
    </citation>
    <scope>NUCLEOTIDE SEQUENCE [LARGE SCALE GENOMIC DNA]</scope>
    <source>
        <strain evidence="1 2">NCTC8284</strain>
    </source>
</reference>
<protein>
    <submittedName>
        <fullName evidence="1">Uncharacterized protein</fullName>
    </submittedName>
</protein>
<dbReference type="EMBL" id="LR134405">
    <property type="protein sequence ID" value="VEH68396.1"/>
    <property type="molecule type" value="Genomic_DNA"/>
</dbReference>
<organism evidence="1 2">
    <name type="scientific">Rodentibacter pneumotropicus</name>
    <dbReference type="NCBI Taxonomy" id="758"/>
    <lineage>
        <taxon>Bacteria</taxon>
        <taxon>Pseudomonadati</taxon>
        <taxon>Pseudomonadota</taxon>
        <taxon>Gammaproteobacteria</taxon>
        <taxon>Pasteurellales</taxon>
        <taxon>Pasteurellaceae</taxon>
        <taxon>Rodentibacter</taxon>
    </lineage>
</organism>
<evidence type="ECO:0000313" key="1">
    <source>
        <dbReference type="EMBL" id="VEH68396.1"/>
    </source>
</evidence>
<sequence>MAYDSGNWRECKFEKIDNFFIELLKQDYTVDVGKLDSKEIDFIARKSDEILYIQVAF</sequence>
<proteinExistence type="predicted"/>
<dbReference type="KEGG" id="rpne:NCTC8284_03629"/>
<evidence type="ECO:0000313" key="2">
    <source>
        <dbReference type="Proteomes" id="UP000278733"/>
    </source>
</evidence>
<accession>A0A3S4UBQ6</accession>